<evidence type="ECO:0000256" key="1">
    <source>
        <dbReference type="SAM" id="Phobius"/>
    </source>
</evidence>
<accession>A0A4Z1I555</accession>
<feature type="transmembrane region" description="Helical" evidence="1">
    <location>
        <begin position="65"/>
        <end position="89"/>
    </location>
</feature>
<evidence type="ECO:0000313" key="2">
    <source>
        <dbReference type="EMBL" id="TGO56738.1"/>
    </source>
</evidence>
<name>A0A4Z1I555_9HELO</name>
<keyword evidence="1" id="KW-1133">Transmembrane helix</keyword>
<evidence type="ECO:0008006" key="4">
    <source>
        <dbReference type="Google" id="ProtNLM"/>
    </source>
</evidence>
<organism evidence="2 3">
    <name type="scientific">Botryotinia convoluta</name>
    <dbReference type="NCBI Taxonomy" id="54673"/>
    <lineage>
        <taxon>Eukaryota</taxon>
        <taxon>Fungi</taxon>
        <taxon>Dikarya</taxon>
        <taxon>Ascomycota</taxon>
        <taxon>Pezizomycotina</taxon>
        <taxon>Leotiomycetes</taxon>
        <taxon>Helotiales</taxon>
        <taxon>Sclerotiniaceae</taxon>
        <taxon>Botryotinia</taxon>
    </lineage>
</organism>
<sequence>MTQHQLPTFTDEKQGLFCSKCLEKAEAEAQLQLSTEKVKVDSDIAAHTNGPDSISSHIIHYKKDYATGICHFLALIAMAPFLILSIFMLTVPGQNAPNHHDTSSEISYQNITHSESWNYRTRFDPQRYTHRKV</sequence>
<keyword evidence="3" id="KW-1185">Reference proteome</keyword>
<comment type="caution">
    <text evidence="2">The sequence shown here is derived from an EMBL/GenBank/DDBJ whole genome shotgun (WGS) entry which is preliminary data.</text>
</comment>
<keyword evidence="1" id="KW-0472">Membrane</keyword>
<proteinExistence type="predicted"/>
<dbReference type="AlphaFoldDB" id="A0A4Z1I555"/>
<evidence type="ECO:0000313" key="3">
    <source>
        <dbReference type="Proteomes" id="UP000297527"/>
    </source>
</evidence>
<dbReference type="OrthoDB" id="3563108at2759"/>
<dbReference type="EMBL" id="PQXN01000074">
    <property type="protein sequence ID" value="TGO56738.1"/>
    <property type="molecule type" value="Genomic_DNA"/>
</dbReference>
<keyword evidence="1" id="KW-0812">Transmembrane</keyword>
<dbReference type="Proteomes" id="UP000297527">
    <property type="component" value="Unassembled WGS sequence"/>
</dbReference>
<gene>
    <name evidence="2" type="ORF">BCON_0074g00350</name>
</gene>
<protein>
    <recommendedName>
        <fullName evidence="4">Transmembrane protein</fullName>
    </recommendedName>
</protein>
<reference evidence="2 3" key="1">
    <citation type="submission" date="2017-12" db="EMBL/GenBank/DDBJ databases">
        <title>Comparative genomics of Botrytis spp.</title>
        <authorList>
            <person name="Valero-Jimenez C.A."/>
            <person name="Tapia P."/>
            <person name="Veloso J."/>
            <person name="Silva-Moreno E."/>
            <person name="Staats M."/>
            <person name="Valdes J.H."/>
            <person name="Van Kan J.A.L."/>
        </authorList>
    </citation>
    <scope>NUCLEOTIDE SEQUENCE [LARGE SCALE GENOMIC DNA]</scope>
    <source>
        <strain evidence="2 3">MUCL11595</strain>
    </source>
</reference>